<keyword evidence="6" id="KW-0862">Zinc</keyword>
<keyword evidence="5 9" id="KW-0378">Hydrolase</keyword>
<protein>
    <submittedName>
        <fullName evidence="9">Penicillin-insensitive murein endopeptidase</fullName>
        <ecNumber evidence="9">3.4.-.-</ecNumber>
    </submittedName>
</protein>
<dbReference type="Gene3D" id="3.30.1380.10">
    <property type="match status" value="1"/>
</dbReference>
<dbReference type="SUPFAM" id="SSF55166">
    <property type="entry name" value="Hedgehog/DD-peptidase"/>
    <property type="match status" value="1"/>
</dbReference>
<evidence type="ECO:0000256" key="2">
    <source>
        <dbReference type="ARBA" id="ARBA00022723"/>
    </source>
</evidence>
<reference evidence="9 10" key="1">
    <citation type="submission" date="2022-07" db="EMBL/GenBank/DDBJ databases">
        <authorList>
            <person name="Li W.-J."/>
            <person name="Deng Q.-Q."/>
        </authorList>
    </citation>
    <scope>NUCLEOTIDE SEQUENCE [LARGE SCALE GENOMIC DNA]</scope>
    <source>
        <strain evidence="9 10">SYSU M60028</strain>
    </source>
</reference>
<evidence type="ECO:0000256" key="6">
    <source>
        <dbReference type="ARBA" id="ARBA00022833"/>
    </source>
</evidence>
<dbReference type="NCBIfam" id="NF006947">
    <property type="entry name" value="PRK09429.1"/>
    <property type="match status" value="1"/>
</dbReference>
<evidence type="ECO:0000256" key="5">
    <source>
        <dbReference type="ARBA" id="ARBA00022801"/>
    </source>
</evidence>
<evidence type="ECO:0000313" key="9">
    <source>
        <dbReference type="EMBL" id="MCP8938030.1"/>
    </source>
</evidence>
<comment type="caution">
    <text evidence="9">The sequence shown here is derived from an EMBL/GenBank/DDBJ whole genome shotgun (WGS) entry which is preliminary data.</text>
</comment>
<dbReference type="PIRSF" id="PIRSF018455">
    <property type="entry name" value="MepA"/>
    <property type="match status" value="1"/>
</dbReference>
<keyword evidence="4" id="KW-0574">Periplasm</keyword>
<evidence type="ECO:0000256" key="4">
    <source>
        <dbReference type="ARBA" id="ARBA00022764"/>
    </source>
</evidence>
<feature type="signal peptide" evidence="8">
    <location>
        <begin position="1"/>
        <end position="25"/>
    </location>
</feature>
<evidence type="ECO:0000256" key="8">
    <source>
        <dbReference type="SAM" id="SignalP"/>
    </source>
</evidence>
<dbReference type="InterPro" id="IPR005073">
    <property type="entry name" value="Peptidase_M74"/>
</dbReference>
<accession>A0ABT1LB89</accession>
<organism evidence="9 10">
    <name type="scientific">Alsobacter ponti</name>
    <dbReference type="NCBI Taxonomy" id="2962936"/>
    <lineage>
        <taxon>Bacteria</taxon>
        <taxon>Pseudomonadati</taxon>
        <taxon>Pseudomonadota</taxon>
        <taxon>Alphaproteobacteria</taxon>
        <taxon>Hyphomicrobiales</taxon>
        <taxon>Alsobacteraceae</taxon>
        <taxon>Alsobacter</taxon>
    </lineage>
</organism>
<dbReference type="EC" id="3.4.-.-" evidence="9"/>
<evidence type="ECO:0000256" key="3">
    <source>
        <dbReference type="ARBA" id="ARBA00022729"/>
    </source>
</evidence>
<keyword evidence="1" id="KW-0645">Protease</keyword>
<keyword evidence="7" id="KW-0482">Metalloprotease</keyword>
<name>A0ABT1LB89_9HYPH</name>
<keyword evidence="2" id="KW-0479">Metal-binding</keyword>
<keyword evidence="10" id="KW-1185">Reference proteome</keyword>
<sequence length="288" mass="30830">MPASAFARGLAALGLSLVVASPAVSAEPAARDLFGAAGRPAALREGAIGSYARGCLAGGEMLPAEGPHWQAMRLSRNRNWGHPRLVSFLTAFSARVPALTGWPGLLVGDIAQPRGGPMRSGHASHQIGLDADIWLTPMPPRVLSRQEREDMEPVNLVAADGRDVIPERWTPAHRALIRALAEQPGVERVFVNPAIKKALCREAGTDRDWLGKVRPIYGHNYHTHVRLACPAREAGCMRQTPPPGGDGCGAELAWWFTDEAMHPKPSKPAPPLTLAQLPPACRIVLSAP</sequence>
<dbReference type="GO" id="GO:0016787">
    <property type="term" value="F:hydrolase activity"/>
    <property type="evidence" value="ECO:0007669"/>
    <property type="project" value="UniProtKB-KW"/>
</dbReference>
<dbReference type="RefSeq" id="WP_254739532.1">
    <property type="nucleotide sequence ID" value="NZ_JANCLU010000004.1"/>
</dbReference>
<evidence type="ECO:0000256" key="7">
    <source>
        <dbReference type="ARBA" id="ARBA00023049"/>
    </source>
</evidence>
<proteinExistence type="predicted"/>
<evidence type="ECO:0000256" key="1">
    <source>
        <dbReference type="ARBA" id="ARBA00022670"/>
    </source>
</evidence>
<dbReference type="Pfam" id="PF03411">
    <property type="entry name" value="Peptidase_M74"/>
    <property type="match status" value="1"/>
</dbReference>
<dbReference type="EMBL" id="JANCLU010000004">
    <property type="protein sequence ID" value="MCP8938030.1"/>
    <property type="molecule type" value="Genomic_DNA"/>
</dbReference>
<dbReference type="Proteomes" id="UP001205890">
    <property type="component" value="Unassembled WGS sequence"/>
</dbReference>
<gene>
    <name evidence="9" type="primary">mepA</name>
    <name evidence="9" type="ORF">NK718_05835</name>
</gene>
<keyword evidence="3 8" id="KW-0732">Signal</keyword>
<evidence type="ECO:0000313" key="10">
    <source>
        <dbReference type="Proteomes" id="UP001205890"/>
    </source>
</evidence>
<dbReference type="InterPro" id="IPR009045">
    <property type="entry name" value="Zn_M74/Hedgehog-like"/>
</dbReference>
<feature type="chain" id="PRO_5045484446" evidence="8">
    <location>
        <begin position="26"/>
        <end position="288"/>
    </location>
</feature>